<comment type="similarity">
    <text evidence="1">Belongs to the heat shock protein 90 family.</text>
</comment>
<keyword evidence="2" id="KW-0143">Chaperone</keyword>
<dbReference type="GO" id="GO:0140662">
    <property type="term" value="F:ATP-dependent protein folding chaperone"/>
    <property type="evidence" value="ECO:0007669"/>
    <property type="project" value="InterPro"/>
</dbReference>
<feature type="region of interest" description="Disordered" evidence="3">
    <location>
        <begin position="115"/>
        <end position="141"/>
    </location>
</feature>
<sequence length="290" mass="33453">MTLKLAGVEDTKNHEKLTKQLQLQSSQSDDSQVGLEEYIAHQKKNQKQIYFISGTGMEVKYLSKIPFVEKTWPRRDWRFRNEAVKLGETLLKLIALPGTSQKKPPSIILKIQKNAPALSQSSNHSDDVMVRTKPDSENHQNDLNHVETTVSHLDGMVRTKPNIEHNEYNNTQTNHKRKLTQFQRQHIHDSKQIMSYLCHSNKAYKNFPTILIDKKSANCSWLKLLSINTLPHPYLLIDKTNKPFLPVIIYEITPFELSSGHSQILKDHLMKLMALSQNRKEVKTNKQVLG</sequence>
<evidence type="ECO:0000256" key="1">
    <source>
        <dbReference type="ARBA" id="ARBA00008239"/>
    </source>
</evidence>
<dbReference type="GO" id="GO:0051082">
    <property type="term" value="F:unfolded protein binding"/>
    <property type="evidence" value="ECO:0007669"/>
    <property type="project" value="InterPro"/>
</dbReference>
<gene>
    <name evidence="4" type="ORF">O181_000278</name>
</gene>
<dbReference type="SUPFAM" id="SSF54211">
    <property type="entry name" value="Ribosomal protein S5 domain 2-like"/>
    <property type="match status" value="1"/>
</dbReference>
<comment type="caution">
    <text evidence="4">The sequence shown here is derived from an EMBL/GenBank/DDBJ whole genome shotgun (WGS) entry which is preliminary data.</text>
</comment>
<dbReference type="InterPro" id="IPR001404">
    <property type="entry name" value="Hsp90_fam"/>
</dbReference>
<dbReference type="EMBL" id="AVOT02000028">
    <property type="protein sequence ID" value="MBW0460563.1"/>
    <property type="molecule type" value="Genomic_DNA"/>
</dbReference>
<dbReference type="OrthoDB" id="2518865at2759"/>
<evidence type="ECO:0000256" key="2">
    <source>
        <dbReference type="ARBA" id="ARBA00023186"/>
    </source>
</evidence>
<dbReference type="Pfam" id="PF00183">
    <property type="entry name" value="HSP90"/>
    <property type="match status" value="1"/>
</dbReference>
<dbReference type="GO" id="GO:0005524">
    <property type="term" value="F:ATP binding"/>
    <property type="evidence" value="ECO:0007669"/>
    <property type="project" value="InterPro"/>
</dbReference>
<proteinExistence type="inferred from homology"/>
<organism evidence="4 5">
    <name type="scientific">Austropuccinia psidii MF-1</name>
    <dbReference type="NCBI Taxonomy" id="1389203"/>
    <lineage>
        <taxon>Eukaryota</taxon>
        <taxon>Fungi</taxon>
        <taxon>Dikarya</taxon>
        <taxon>Basidiomycota</taxon>
        <taxon>Pucciniomycotina</taxon>
        <taxon>Pucciniomycetes</taxon>
        <taxon>Pucciniales</taxon>
        <taxon>Sphaerophragmiaceae</taxon>
        <taxon>Austropuccinia</taxon>
    </lineage>
</organism>
<accession>A0A9Q3B8A0</accession>
<feature type="compositionally biased region" description="Basic and acidic residues" evidence="3">
    <location>
        <begin position="124"/>
        <end position="141"/>
    </location>
</feature>
<reference evidence="4" key="1">
    <citation type="submission" date="2021-03" db="EMBL/GenBank/DDBJ databases">
        <title>Draft genome sequence of rust myrtle Austropuccinia psidii MF-1, a brazilian biotype.</title>
        <authorList>
            <person name="Quecine M.C."/>
            <person name="Pachon D.M.R."/>
            <person name="Bonatelli M.L."/>
            <person name="Correr F.H."/>
            <person name="Franceschini L.M."/>
            <person name="Leite T.F."/>
            <person name="Margarido G.R.A."/>
            <person name="Almeida C.A."/>
            <person name="Ferrarezi J.A."/>
            <person name="Labate C.A."/>
        </authorList>
    </citation>
    <scope>NUCLEOTIDE SEQUENCE</scope>
    <source>
        <strain evidence="4">MF-1</strain>
    </source>
</reference>
<dbReference type="InterPro" id="IPR020568">
    <property type="entry name" value="Ribosomal_Su5_D2-typ_SF"/>
</dbReference>
<dbReference type="Gene3D" id="3.40.50.11260">
    <property type="match status" value="1"/>
</dbReference>
<dbReference type="AlphaFoldDB" id="A0A9Q3B8A0"/>
<dbReference type="Proteomes" id="UP000765509">
    <property type="component" value="Unassembled WGS sequence"/>
</dbReference>
<dbReference type="GO" id="GO:0016887">
    <property type="term" value="F:ATP hydrolysis activity"/>
    <property type="evidence" value="ECO:0007669"/>
    <property type="project" value="InterPro"/>
</dbReference>
<name>A0A9Q3B8A0_9BASI</name>
<evidence type="ECO:0000313" key="4">
    <source>
        <dbReference type="EMBL" id="MBW0460563.1"/>
    </source>
</evidence>
<evidence type="ECO:0000313" key="5">
    <source>
        <dbReference type="Proteomes" id="UP000765509"/>
    </source>
</evidence>
<protein>
    <submittedName>
        <fullName evidence="4">Uncharacterized protein</fullName>
    </submittedName>
</protein>
<keyword evidence="5" id="KW-1185">Reference proteome</keyword>
<evidence type="ECO:0000256" key="3">
    <source>
        <dbReference type="SAM" id="MobiDB-lite"/>
    </source>
</evidence>